<proteinExistence type="predicted"/>
<gene>
    <name evidence="2" type="ORF">QBC37DRAFT_370192</name>
</gene>
<evidence type="ECO:0000313" key="2">
    <source>
        <dbReference type="EMBL" id="KAK4217238.1"/>
    </source>
</evidence>
<reference evidence="2" key="1">
    <citation type="journal article" date="2023" name="Mol. Phylogenet. Evol.">
        <title>Genome-scale phylogeny and comparative genomics of the fungal order Sordariales.</title>
        <authorList>
            <person name="Hensen N."/>
            <person name="Bonometti L."/>
            <person name="Westerberg I."/>
            <person name="Brannstrom I.O."/>
            <person name="Guillou S."/>
            <person name="Cros-Aarteil S."/>
            <person name="Calhoun S."/>
            <person name="Haridas S."/>
            <person name="Kuo A."/>
            <person name="Mondo S."/>
            <person name="Pangilinan J."/>
            <person name="Riley R."/>
            <person name="LaButti K."/>
            <person name="Andreopoulos B."/>
            <person name="Lipzen A."/>
            <person name="Chen C."/>
            <person name="Yan M."/>
            <person name="Daum C."/>
            <person name="Ng V."/>
            <person name="Clum A."/>
            <person name="Steindorff A."/>
            <person name="Ohm R.A."/>
            <person name="Martin F."/>
            <person name="Silar P."/>
            <person name="Natvig D.O."/>
            <person name="Lalanne C."/>
            <person name="Gautier V."/>
            <person name="Ament-Velasquez S.L."/>
            <person name="Kruys A."/>
            <person name="Hutchinson M.I."/>
            <person name="Powell A.J."/>
            <person name="Barry K."/>
            <person name="Miller A.N."/>
            <person name="Grigoriev I.V."/>
            <person name="Debuchy R."/>
            <person name="Gladieux P."/>
            <person name="Hiltunen Thoren M."/>
            <person name="Johannesson H."/>
        </authorList>
    </citation>
    <scope>NUCLEOTIDE SEQUENCE</scope>
    <source>
        <strain evidence="2">PSN293</strain>
    </source>
</reference>
<keyword evidence="3" id="KW-1185">Reference proteome</keyword>
<dbReference type="AlphaFoldDB" id="A0AAN7BAW4"/>
<evidence type="ECO:0000256" key="1">
    <source>
        <dbReference type="SAM" id="MobiDB-lite"/>
    </source>
</evidence>
<feature type="region of interest" description="Disordered" evidence="1">
    <location>
        <begin position="55"/>
        <end position="84"/>
    </location>
</feature>
<reference evidence="2" key="2">
    <citation type="submission" date="2023-05" db="EMBL/GenBank/DDBJ databases">
        <authorList>
            <consortium name="Lawrence Berkeley National Laboratory"/>
            <person name="Steindorff A."/>
            <person name="Hensen N."/>
            <person name="Bonometti L."/>
            <person name="Westerberg I."/>
            <person name="Brannstrom I.O."/>
            <person name="Guillou S."/>
            <person name="Cros-Aarteil S."/>
            <person name="Calhoun S."/>
            <person name="Haridas S."/>
            <person name="Kuo A."/>
            <person name="Mondo S."/>
            <person name="Pangilinan J."/>
            <person name="Riley R."/>
            <person name="Labutti K."/>
            <person name="Andreopoulos B."/>
            <person name="Lipzen A."/>
            <person name="Chen C."/>
            <person name="Yanf M."/>
            <person name="Daum C."/>
            <person name="Ng V."/>
            <person name="Clum A."/>
            <person name="Ohm R."/>
            <person name="Martin F."/>
            <person name="Silar P."/>
            <person name="Natvig D."/>
            <person name="Lalanne C."/>
            <person name="Gautier V."/>
            <person name="Ament-Velasquez S.L."/>
            <person name="Kruys A."/>
            <person name="Hutchinson M.I."/>
            <person name="Powell A.J."/>
            <person name="Barry K."/>
            <person name="Miller A.N."/>
            <person name="Grigoriev I.V."/>
            <person name="Debuchy R."/>
            <person name="Gladieux P."/>
            <person name="Thoren M.H."/>
            <person name="Johannesson H."/>
        </authorList>
    </citation>
    <scope>NUCLEOTIDE SEQUENCE</scope>
    <source>
        <strain evidence="2">PSN293</strain>
    </source>
</reference>
<accession>A0AAN7BAW4</accession>
<organism evidence="2 3">
    <name type="scientific">Rhypophila decipiens</name>
    <dbReference type="NCBI Taxonomy" id="261697"/>
    <lineage>
        <taxon>Eukaryota</taxon>
        <taxon>Fungi</taxon>
        <taxon>Dikarya</taxon>
        <taxon>Ascomycota</taxon>
        <taxon>Pezizomycotina</taxon>
        <taxon>Sordariomycetes</taxon>
        <taxon>Sordariomycetidae</taxon>
        <taxon>Sordariales</taxon>
        <taxon>Naviculisporaceae</taxon>
        <taxon>Rhypophila</taxon>
    </lineage>
</organism>
<protein>
    <submittedName>
        <fullName evidence="2">Uncharacterized protein</fullName>
    </submittedName>
</protein>
<comment type="caution">
    <text evidence="2">The sequence shown here is derived from an EMBL/GenBank/DDBJ whole genome shotgun (WGS) entry which is preliminary data.</text>
</comment>
<sequence>MCFQIDNIFACGHRGFAKYDYCVNFGKTCYGAGGNHQDRPVQEICRDCQMRKLDPNPNARLNDPYRQKAAASASNASTPNSSRR</sequence>
<feature type="compositionally biased region" description="Low complexity" evidence="1">
    <location>
        <begin position="69"/>
        <end position="84"/>
    </location>
</feature>
<dbReference type="EMBL" id="MU858061">
    <property type="protein sequence ID" value="KAK4217238.1"/>
    <property type="molecule type" value="Genomic_DNA"/>
</dbReference>
<name>A0AAN7BAW4_9PEZI</name>
<evidence type="ECO:0000313" key="3">
    <source>
        <dbReference type="Proteomes" id="UP001301769"/>
    </source>
</evidence>
<dbReference type="Proteomes" id="UP001301769">
    <property type="component" value="Unassembled WGS sequence"/>
</dbReference>